<sequence length="213" mass="22636">MHRHVDAVDAVLLSHLHHDHADLPSLRRLGDVPVVTEPSNVAWLDKHRLGVGDGASDDWHSIAPGVEVLLVRADHEARPMPHRPNGATGMLVRGGGVVVWFAGDTSLHPDMHLLPQLAGAPIDLALLPVGGWGPRLSPGHMGPQEAAEAAVRSGARHVLPIHYGTLHPSGWPTSRLAWTTDPGHRFADDLRAVSDAVAHVPAVGGAVTIRAPR</sequence>
<dbReference type="SUPFAM" id="SSF56281">
    <property type="entry name" value="Metallo-hydrolase/oxidoreductase"/>
    <property type="match status" value="1"/>
</dbReference>
<evidence type="ECO:0000313" key="2">
    <source>
        <dbReference type="EMBL" id="GAA4399888.1"/>
    </source>
</evidence>
<feature type="domain" description="Metallo-beta-lactamase" evidence="1">
    <location>
        <begin position="4"/>
        <end position="163"/>
    </location>
</feature>
<dbReference type="Pfam" id="PF12706">
    <property type="entry name" value="Lactamase_B_2"/>
    <property type="match status" value="1"/>
</dbReference>
<evidence type="ECO:0000313" key="3">
    <source>
        <dbReference type="Proteomes" id="UP001500390"/>
    </source>
</evidence>
<keyword evidence="3" id="KW-1185">Reference proteome</keyword>
<name>A0ABP8K3I8_9MICO</name>
<accession>A0ABP8K3I8</accession>
<dbReference type="InterPro" id="IPR001279">
    <property type="entry name" value="Metallo-B-lactamas"/>
</dbReference>
<protein>
    <submittedName>
        <fullName evidence="2">MBL fold metallo-hydrolase</fullName>
    </submittedName>
</protein>
<dbReference type="EMBL" id="BAABFX010000037">
    <property type="protein sequence ID" value="GAA4399888.1"/>
    <property type="molecule type" value="Genomic_DNA"/>
</dbReference>
<reference evidence="3" key="1">
    <citation type="journal article" date="2019" name="Int. J. Syst. Evol. Microbiol.">
        <title>The Global Catalogue of Microorganisms (GCM) 10K type strain sequencing project: providing services to taxonomists for standard genome sequencing and annotation.</title>
        <authorList>
            <consortium name="The Broad Institute Genomics Platform"/>
            <consortium name="The Broad Institute Genome Sequencing Center for Infectious Disease"/>
            <person name="Wu L."/>
            <person name="Ma J."/>
        </authorList>
    </citation>
    <scope>NUCLEOTIDE SEQUENCE [LARGE SCALE GENOMIC DNA]</scope>
    <source>
        <strain evidence="3">JCM 17738</strain>
    </source>
</reference>
<dbReference type="Gene3D" id="3.60.15.10">
    <property type="entry name" value="Ribonuclease Z/Hydroxyacylglutathione hydrolase-like"/>
    <property type="match status" value="1"/>
</dbReference>
<dbReference type="InterPro" id="IPR036866">
    <property type="entry name" value="RibonucZ/Hydroxyglut_hydro"/>
</dbReference>
<dbReference type="Proteomes" id="UP001500390">
    <property type="component" value="Unassembled WGS sequence"/>
</dbReference>
<proteinExistence type="predicted"/>
<organism evidence="2 3">
    <name type="scientific">Ornithinibacter aureus</name>
    <dbReference type="NCBI Taxonomy" id="622664"/>
    <lineage>
        <taxon>Bacteria</taxon>
        <taxon>Bacillati</taxon>
        <taxon>Actinomycetota</taxon>
        <taxon>Actinomycetes</taxon>
        <taxon>Micrococcales</taxon>
        <taxon>Intrasporangiaceae</taxon>
        <taxon>Ornithinibacter</taxon>
    </lineage>
</organism>
<evidence type="ECO:0000259" key="1">
    <source>
        <dbReference type="Pfam" id="PF12706"/>
    </source>
</evidence>
<dbReference type="InterPro" id="IPR050114">
    <property type="entry name" value="UPF0173_UPF0282_UlaG_hydrolase"/>
</dbReference>
<dbReference type="PANTHER" id="PTHR43546:SF3">
    <property type="entry name" value="UPF0173 METAL-DEPENDENT HYDROLASE MJ1163"/>
    <property type="match status" value="1"/>
</dbReference>
<dbReference type="PANTHER" id="PTHR43546">
    <property type="entry name" value="UPF0173 METAL-DEPENDENT HYDROLASE MJ1163-RELATED"/>
    <property type="match status" value="1"/>
</dbReference>
<comment type="caution">
    <text evidence="2">The sequence shown here is derived from an EMBL/GenBank/DDBJ whole genome shotgun (WGS) entry which is preliminary data.</text>
</comment>
<gene>
    <name evidence="2" type="ORF">GCM10023153_26590</name>
</gene>